<feature type="domain" description="SGNH hydrolase-type esterase" evidence="1">
    <location>
        <begin position="50"/>
        <end position="213"/>
    </location>
</feature>
<dbReference type="AlphaFoldDB" id="A0A7X9P189"/>
<dbReference type="Pfam" id="PF13472">
    <property type="entry name" value="Lipase_GDSL_2"/>
    <property type="match status" value="1"/>
</dbReference>
<dbReference type="Proteomes" id="UP000576082">
    <property type="component" value="Unassembled WGS sequence"/>
</dbReference>
<gene>
    <name evidence="2" type="ORF">HHU12_06885</name>
</gene>
<accession>A0A7X9P189</accession>
<dbReference type="PANTHER" id="PTHR30383:SF24">
    <property type="entry name" value="THIOESTERASE 1_PROTEASE 1_LYSOPHOSPHOLIPASE L1"/>
    <property type="match status" value="1"/>
</dbReference>
<dbReference type="InterPro" id="IPR036514">
    <property type="entry name" value="SGNH_hydro_sf"/>
</dbReference>
<dbReference type="InterPro" id="IPR013830">
    <property type="entry name" value="SGNH_hydro"/>
</dbReference>
<dbReference type="SUPFAM" id="SSF52266">
    <property type="entry name" value="SGNH hydrolase"/>
    <property type="match status" value="1"/>
</dbReference>
<name>A0A7X9P189_9BACT</name>
<evidence type="ECO:0000313" key="3">
    <source>
        <dbReference type="Proteomes" id="UP000576082"/>
    </source>
</evidence>
<evidence type="ECO:0000313" key="2">
    <source>
        <dbReference type="EMBL" id="NME67686.1"/>
    </source>
</evidence>
<dbReference type="GO" id="GO:0004622">
    <property type="term" value="F:phosphatidylcholine lysophospholipase activity"/>
    <property type="evidence" value="ECO:0007669"/>
    <property type="project" value="TreeGrafter"/>
</dbReference>
<protein>
    <submittedName>
        <fullName evidence="2">Arylesterase</fullName>
    </submittedName>
</protein>
<organism evidence="2 3">
    <name type="scientific">Flammeovirga aprica JL-4</name>
    <dbReference type="NCBI Taxonomy" id="694437"/>
    <lineage>
        <taxon>Bacteria</taxon>
        <taxon>Pseudomonadati</taxon>
        <taxon>Bacteroidota</taxon>
        <taxon>Cytophagia</taxon>
        <taxon>Cytophagales</taxon>
        <taxon>Flammeovirgaceae</taxon>
        <taxon>Flammeovirga</taxon>
    </lineage>
</organism>
<dbReference type="Gene3D" id="3.40.50.1110">
    <property type="entry name" value="SGNH hydrolase"/>
    <property type="match status" value="1"/>
</dbReference>
<comment type="caution">
    <text evidence="2">The sequence shown here is derived from an EMBL/GenBank/DDBJ whole genome shotgun (WGS) entry which is preliminary data.</text>
</comment>
<reference evidence="2 3" key="1">
    <citation type="submission" date="2020-04" db="EMBL/GenBank/DDBJ databases">
        <title>Flammeovirga sp. SR4, a novel species isolated from seawater.</title>
        <authorList>
            <person name="Wang X."/>
        </authorList>
    </citation>
    <scope>NUCLEOTIDE SEQUENCE [LARGE SCALE GENOMIC DNA]</scope>
    <source>
        <strain evidence="2 3">ATCC 23126</strain>
    </source>
</reference>
<keyword evidence="3" id="KW-1185">Reference proteome</keyword>
<evidence type="ECO:0000259" key="1">
    <source>
        <dbReference type="Pfam" id="PF13472"/>
    </source>
</evidence>
<dbReference type="InterPro" id="IPR051532">
    <property type="entry name" value="Ester_Hydrolysis_Enzymes"/>
</dbReference>
<proteinExistence type="predicted"/>
<sequence>MSTFLISYYLLCLFIIGCNSTDQKKGNTNTVKTEVKQATTSNKSKKNIIFFGNSLTAGYGLEKEAAFPSVIQREFDLQKINYNCINAGLSGETTAGGNDRVDWILNQNKPDIFVLALGGNDALRGISPESSQQNLESIIDKVRAVNPECKILLTGIVPPPNMGQDYFDAFQKIYPTVSSNKKTFLLKFLLENVAGEPSLNQEDGIHPNKEGAEIVAKNVIEALKPLL</sequence>
<dbReference type="EMBL" id="JABANE010000013">
    <property type="protein sequence ID" value="NME67686.1"/>
    <property type="molecule type" value="Genomic_DNA"/>
</dbReference>
<dbReference type="CDD" id="cd01822">
    <property type="entry name" value="Lysophospholipase_L1_like"/>
    <property type="match status" value="1"/>
</dbReference>
<dbReference type="PANTHER" id="PTHR30383">
    <property type="entry name" value="THIOESTERASE 1/PROTEASE 1/LYSOPHOSPHOLIPASE L1"/>
    <property type="match status" value="1"/>
</dbReference>